<evidence type="ECO:0000256" key="1">
    <source>
        <dbReference type="ARBA" id="ARBA00006484"/>
    </source>
</evidence>
<dbReference type="InterPro" id="IPR036291">
    <property type="entry name" value="NAD(P)-bd_dom_sf"/>
</dbReference>
<dbReference type="EMBL" id="OC004244">
    <property type="protein sequence ID" value="CAD7264263.1"/>
    <property type="molecule type" value="Genomic_DNA"/>
</dbReference>
<organism evidence="3">
    <name type="scientific">Timema shepardi</name>
    <name type="common">Walking stick</name>
    <dbReference type="NCBI Taxonomy" id="629360"/>
    <lineage>
        <taxon>Eukaryota</taxon>
        <taxon>Metazoa</taxon>
        <taxon>Ecdysozoa</taxon>
        <taxon>Arthropoda</taxon>
        <taxon>Hexapoda</taxon>
        <taxon>Insecta</taxon>
        <taxon>Pterygota</taxon>
        <taxon>Neoptera</taxon>
        <taxon>Polyneoptera</taxon>
        <taxon>Phasmatodea</taxon>
        <taxon>Timematodea</taxon>
        <taxon>Timematoidea</taxon>
        <taxon>Timematidae</taxon>
        <taxon>Timema</taxon>
    </lineage>
</organism>
<proteinExistence type="inferred from homology"/>
<dbReference type="InterPro" id="IPR002347">
    <property type="entry name" value="SDR_fam"/>
</dbReference>
<gene>
    <name evidence="3" type="ORF">TSIB3V08_LOCUS8320</name>
</gene>
<dbReference type="AlphaFoldDB" id="A0A7R9B188"/>
<dbReference type="PANTHER" id="PTHR43115:SF4">
    <property type="entry name" value="DEHYDROGENASE_REDUCTASE SDR FAMILY MEMBER 11"/>
    <property type="match status" value="1"/>
</dbReference>
<accession>A0A7R9B188</accession>
<comment type="similarity">
    <text evidence="1">Belongs to the short-chain dehydrogenases/reductases (SDR) family.</text>
</comment>
<keyword evidence="2" id="KW-0560">Oxidoreductase</keyword>
<protein>
    <submittedName>
        <fullName evidence="3">Uncharacterized protein</fullName>
    </submittedName>
</protein>
<evidence type="ECO:0000313" key="3">
    <source>
        <dbReference type="EMBL" id="CAD7264263.1"/>
    </source>
</evidence>
<reference evidence="3" key="1">
    <citation type="submission" date="2020-11" db="EMBL/GenBank/DDBJ databases">
        <authorList>
            <person name="Tran Van P."/>
        </authorList>
    </citation>
    <scope>NUCLEOTIDE SEQUENCE</scope>
</reference>
<sequence>MFQELRNEVQNAPGKLHPIKCDITSEEDILAAFEWTKEHLNGVDILVNNAGVGTIQTLIENTTSELRKILDVNVLGLSICTREAVKSMRERGVDDGHIIHINRNVSSGLVVIGSGYGPRGPGFDSRCVQIIWEAVGLERARFSLGWINKELLD</sequence>
<dbReference type="Gene3D" id="3.40.50.720">
    <property type="entry name" value="NAD(P)-binding Rossmann-like Domain"/>
    <property type="match status" value="1"/>
</dbReference>
<name>A0A7R9B188_TIMSH</name>
<evidence type="ECO:0000256" key="2">
    <source>
        <dbReference type="ARBA" id="ARBA00023002"/>
    </source>
</evidence>
<dbReference type="PANTHER" id="PTHR43115">
    <property type="entry name" value="DEHYDROGENASE/REDUCTASE SDR FAMILY MEMBER 11"/>
    <property type="match status" value="1"/>
</dbReference>
<dbReference type="Pfam" id="PF00106">
    <property type="entry name" value="adh_short"/>
    <property type="match status" value="1"/>
</dbReference>
<dbReference type="SUPFAM" id="SSF51735">
    <property type="entry name" value="NAD(P)-binding Rossmann-fold domains"/>
    <property type="match status" value="1"/>
</dbReference>
<dbReference type="GO" id="GO:0016491">
    <property type="term" value="F:oxidoreductase activity"/>
    <property type="evidence" value="ECO:0007669"/>
    <property type="project" value="UniProtKB-KW"/>
</dbReference>